<protein>
    <submittedName>
        <fullName evidence="2">Uncharacterized protein</fullName>
    </submittedName>
</protein>
<evidence type="ECO:0000313" key="2">
    <source>
        <dbReference type="EMBL" id="NCJ07517.1"/>
    </source>
</evidence>
<dbReference type="Proteomes" id="UP000607397">
    <property type="component" value="Unassembled WGS sequence"/>
</dbReference>
<comment type="caution">
    <text evidence="2">The sequence shown here is derived from an EMBL/GenBank/DDBJ whole genome shotgun (WGS) entry which is preliminary data.</text>
</comment>
<keyword evidence="1" id="KW-0732">Signal</keyword>
<proteinExistence type="predicted"/>
<feature type="chain" id="PRO_5035438175" evidence="1">
    <location>
        <begin position="27"/>
        <end position="117"/>
    </location>
</feature>
<gene>
    <name evidence="2" type="ORF">GS597_13565</name>
</gene>
<keyword evidence="3" id="KW-1185">Reference proteome</keyword>
<sequence length="117" mass="12945">MLKRLRFFLSLGFVLVFPFQMPAAQAKSQLMAELNHDSPTALAQGAAHLLGPVEVDLTSIAVESSAVQIESESETILYSETLPPTQNTEFKFQPTFVPFGQEKPEQDRGLQIQVAPR</sequence>
<name>A0A8K2A155_9CYAN</name>
<evidence type="ECO:0000256" key="1">
    <source>
        <dbReference type="SAM" id="SignalP"/>
    </source>
</evidence>
<feature type="signal peptide" evidence="1">
    <location>
        <begin position="1"/>
        <end position="26"/>
    </location>
</feature>
<evidence type="ECO:0000313" key="3">
    <source>
        <dbReference type="Proteomes" id="UP000607397"/>
    </source>
</evidence>
<dbReference type="RefSeq" id="WP_161825998.1">
    <property type="nucleotide sequence ID" value="NZ_WVIC01000028.1"/>
</dbReference>
<dbReference type="AlphaFoldDB" id="A0A8K2A155"/>
<reference evidence="2" key="1">
    <citation type="submission" date="2019-12" db="EMBL/GenBank/DDBJ databases">
        <title>High-Quality draft genome sequences of three cyanobacteria isolated from the limestone walls of the Old Cathedral of Coimbra.</title>
        <authorList>
            <person name="Tiago I."/>
            <person name="Soares F."/>
            <person name="Portugal A."/>
        </authorList>
    </citation>
    <scope>NUCLEOTIDE SEQUENCE [LARGE SCALE GENOMIC DNA]</scope>
    <source>
        <strain evidence="2">C</strain>
    </source>
</reference>
<dbReference type="EMBL" id="WVIC01000028">
    <property type="protein sequence ID" value="NCJ07517.1"/>
    <property type="molecule type" value="Genomic_DNA"/>
</dbReference>
<organism evidence="2 3">
    <name type="scientific">Petrachloros mirabilis ULC683</name>
    <dbReference type="NCBI Taxonomy" id="2781853"/>
    <lineage>
        <taxon>Bacteria</taxon>
        <taxon>Bacillati</taxon>
        <taxon>Cyanobacteriota</taxon>
        <taxon>Cyanophyceae</taxon>
        <taxon>Synechococcales</taxon>
        <taxon>Petrachlorosaceae</taxon>
        <taxon>Petrachloros</taxon>
        <taxon>Petrachloros mirabilis</taxon>
    </lineage>
</organism>
<accession>A0A8K2A155</accession>